<name>A0ABT5ERT4_9BACT</name>
<evidence type="ECO:0000313" key="1">
    <source>
        <dbReference type="EMBL" id="MDC0743913.1"/>
    </source>
</evidence>
<organism evidence="1 2">
    <name type="scientific">Polyangium mundeleinium</name>
    <dbReference type="NCBI Taxonomy" id="2995306"/>
    <lineage>
        <taxon>Bacteria</taxon>
        <taxon>Pseudomonadati</taxon>
        <taxon>Myxococcota</taxon>
        <taxon>Polyangia</taxon>
        <taxon>Polyangiales</taxon>
        <taxon>Polyangiaceae</taxon>
        <taxon>Polyangium</taxon>
    </lineage>
</organism>
<dbReference type="RefSeq" id="WP_271919913.1">
    <property type="nucleotide sequence ID" value="NZ_JAQNDO010000001.1"/>
</dbReference>
<gene>
    <name evidence="1" type="ORF">POL67_21470</name>
</gene>
<keyword evidence="2" id="KW-1185">Reference proteome</keyword>
<dbReference type="EMBL" id="JAQNDO010000001">
    <property type="protein sequence ID" value="MDC0743913.1"/>
    <property type="molecule type" value="Genomic_DNA"/>
</dbReference>
<comment type="caution">
    <text evidence="1">The sequence shown here is derived from an EMBL/GenBank/DDBJ whole genome shotgun (WGS) entry which is preliminary data.</text>
</comment>
<accession>A0ABT5ERT4</accession>
<protein>
    <submittedName>
        <fullName evidence="1">Uncharacterized protein</fullName>
    </submittedName>
</protein>
<sequence>MGSQFLDLLLVDPAPLQARIRGDVTDLVDAVYRAAEPPDERLRPAFEVMARGTFVFLPKRAEHPEGAMYGRAVEVLLASFAQRKWGLEYYPDESEYPLWELSYRACEAEWLDLPASPSGIPAIAWRSPDTCRRLANAIAHALSSRSFNERYSPEATLREAKEALDVGSSSGHGLFTIFQG</sequence>
<evidence type="ECO:0000313" key="2">
    <source>
        <dbReference type="Proteomes" id="UP001221411"/>
    </source>
</evidence>
<reference evidence="1 2" key="1">
    <citation type="submission" date="2022-11" db="EMBL/GenBank/DDBJ databases">
        <title>Minimal conservation of predation-associated metabolite biosynthetic gene clusters underscores biosynthetic potential of Myxococcota including descriptions for ten novel species: Archangium lansinium sp. nov., Myxococcus landrumus sp. nov., Nannocystis bai.</title>
        <authorList>
            <person name="Ahearne A."/>
            <person name="Stevens C."/>
            <person name="Dowd S."/>
        </authorList>
    </citation>
    <scope>NUCLEOTIDE SEQUENCE [LARGE SCALE GENOMIC DNA]</scope>
    <source>
        <strain evidence="1 2">RJM3</strain>
    </source>
</reference>
<proteinExistence type="predicted"/>
<dbReference type="Proteomes" id="UP001221411">
    <property type="component" value="Unassembled WGS sequence"/>
</dbReference>